<gene>
    <name evidence="2" type="ORF">M408DRAFT_267404</name>
</gene>
<protein>
    <submittedName>
        <fullName evidence="2">Uncharacterized protein</fullName>
    </submittedName>
</protein>
<accession>A0A0C3AV58</accession>
<name>A0A0C3AV58_SERVB</name>
<evidence type="ECO:0000313" key="2">
    <source>
        <dbReference type="EMBL" id="KIM23101.1"/>
    </source>
</evidence>
<keyword evidence="3" id="KW-1185">Reference proteome</keyword>
<sequence length="204" mass="22411">MPQKYFSCAFDRTLNAPPPSSDSSDLSSISSVDSLSIPEPSNLPSEDFGDAYESDSSSSEPEDEPQPGVACVEVPDIAMPVLIKTQRLHFLLDRSDSIWAVAVPAQALSCDEQTRTRTEPLRRTQTEPLRKEKFACEPPPAQESLPCTPDCQYRVSLSSLRNIKKVLNNTLLVLHLSLCHQAPGSRVQRSGFMSIARPRASLLA</sequence>
<dbReference type="AlphaFoldDB" id="A0A0C3AV58"/>
<reference evidence="3" key="2">
    <citation type="submission" date="2015-01" db="EMBL/GenBank/DDBJ databases">
        <title>Evolutionary Origins and Diversification of the Mycorrhizal Mutualists.</title>
        <authorList>
            <consortium name="DOE Joint Genome Institute"/>
            <consortium name="Mycorrhizal Genomics Consortium"/>
            <person name="Kohler A."/>
            <person name="Kuo A."/>
            <person name="Nagy L.G."/>
            <person name="Floudas D."/>
            <person name="Copeland A."/>
            <person name="Barry K.W."/>
            <person name="Cichocki N."/>
            <person name="Veneault-Fourrey C."/>
            <person name="LaButti K."/>
            <person name="Lindquist E.A."/>
            <person name="Lipzen A."/>
            <person name="Lundell T."/>
            <person name="Morin E."/>
            <person name="Murat C."/>
            <person name="Riley R."/>
            <person name="Ohm R."/>
            <person name="Sun H."/>
            <person name="Tunlid A."/>
            <person name="Henrissat B."/>
            <person name="Grigoriev I.V."/>
            <person name="Hibbett D.S."/>
            <person name="Martin F."/>
        </authorList>
    </citation>
    <scope>NUCLEOTIDE SEQUENCE [LARGE SCALE GENOMIC DNA]</scope>
    <source>
        <strain evidence="3">MAFF 305830</strain>
    </source>
</reference>
<dbReference type="EMBL" id="KN824343">
    <property type="protein sequence ID" value="KIM23101.1"/>
    <property type="molecule type" value="Genomic_DNA"/>
</dbReference>
<reference evidence="2 3" key="1">
    <citation type="submission" date="2014-04" db="EMBL/GenBank/DDBJ databases">
        <authorList>
            <consortium name="DOE Joint Genome Institute"/>
            <person name="Kuo A."/>
            <person name="Zuccaro A."/>
            <person name="Kohler A."/>
            <person name="Nagy L.G."/>
            <person name="Floudas D."/>
            <person name="Copeland A."/>
            <person name="Barry K.W."/>
            <person name="Cichocki N."/>
            <person name="Veneault-Fourrey C."/>
            <person name="LaButti K."/>
            <person name="Lindquist E.A."/>
            <person name="Lipzen A."/>
            <person name="Lundell T."/>
            <person name="Morin E."/>
            <person name="Murat C."/>
            <person name="Sun H."/>
            <person name="Tunlid A."/>
            <person name="Henrissat B."/>
            <person name="Grigoriev I.V."/>
            <person name="Hibbett D.S."/>
            <person name="Martin F."/>
            <person name="Nordberg H.P."/>
            <person name="Cantor M.N."/>
            <person name="Hua S.X."/>
        </authorList>
    </citation>
    <scope>NUCLEOTIDE SEQUENCE [LARGE SCALE GENOMIC DNA]</scope>
    <source>
        <strain evidence="2 3">MAFF 305830</strain>
    </source>
</reference>
<evidence type="ECO:0000313" key="3">
    <source>
        <dbReference type="Proteomes" id="UP000054097"/>
    </source>
</evidence>
<feature type="region of interest" description="Disordered" evidence="1">
    <location>
        <begin position="15"/>
        <end position="68"/>
    </location>
</feature>
<organism evidence="2 3">
    <name type="scientific">Serendipita vermifera MAFF 305830</name>
    <dbReference type="NCBI Taxonomy" id="933852"/>
    <lineage>
        <taxon>Eukaryota</taxon>
        <taxon>Fungi</taxon>
        <taxon>Dikarya</taxon>
        <taxon>Basidiomycota</taxon>
        <taxon>Agaricomycotina</taxon>
        <taxon>Agaricomycetes</taxon>
        <taxon>Sebacinales</taxon>
        <taxon>Serendipitaceae</taxon>
        <taxon>Serendipita</taxon>
    </lineage>
</organism>
<dbReference type="HOGENOM" id="CLU_1343982_0_0_1"/>
<evidence type="ECO:0000256" key="1">
    <source>
        <dbReference type="SAM" id="MobiDB-lite"/>
    </source>
</evidence>
<feature type="compositionally biased region" description="Low complexity" evidence="1">
    <location>
        <begin position="21"/>
        <end position="38"/>
    </location>
</feature>
<proteinExistence type="predicted"/>
<dbReference type="Proteomes" id="UP000054097">
    <property type="component" value="Unassembled WGS sequence"/>
</dbReference>